<dbReference type="InterPro" id="IPR016024">
    <property type="entry name" value="ARM-type_fold"/>
</dbReference>
<name>B3G4D0_ADIVA</name>
<accession>B3G4D0</accession>
<dbReference type="Gene3D" id="1.25.10.10">
    <property type="entry name" value="Leucine-rich Repeat Variant"/>
    <property type="match status" value="1"/>
</dbReference>
<evidence type="ECO:0000313" key="1">
    <source>
        <dbReference type="EMBL" id="ACD54678.1"/>
    </source>
</evidence>
<protein>
    <submittedName>
        <fullName evidence="1">Uncharacterized protein</fullName>
    </submittedName>
</protein>
<sequence>MENNKNIFFNHIDEIILSSLTHQLANLADATTTERIVCAVKNGDELPHDLLCQLQTLAENKDDLERSISAKHIICAHATWHSSFVEPIYFTDLPELLKSANSTMRQCTLWAFASIISCSSILTPVIIECLYEYLNDPVLQWSTLFIFRKLSENDEYIQMITDDRWMFIASLSNNFEMKEEARITIIHTMIHIYQKRKQISNDIKIQLEELITSESITNKLLLVALKALYKIVIDGARIESKTLDKLYEFISSISDDKRILSKIVLHGLNKNIRRQLVATQNTSISYSKETIMAPTIEFVNFDHLLDEIGHFDGTNHTEIPPISFETDDNQAWHRRTISEIKNLASLAKQGVLTTKDVNYLVEKFNDDSRHWLSVTRRSTVYNLIATAFSDAVKAGQTLPENVIDIIVDRLSDDTDNLNSICAKCLLIIVNCNESFRTKHIERIEQILKTSEKVRFLFFKAAAIGKKVFSNEHRILIQ</sequence>
<reference evidence="1" key="1">
    <citation type="journal article" date="2008" name="Science">
        <title>Massive horizontal gene transfer in bdelloid rotifers.</title>
        <authorList>
            <person name="Gladyshev E.A."/>
            <person name="Meselson M.S."/>
            <person name="Arkhipova I.R."/>
        </authorList>
    </citation>
    <scope>NUCLEOTIDE SEQUENCE</scope>
</reference>
<dbReference type="AlphaFoldDB" id="B3G4D0"/>
<organism evidence="1">
    <name type="scientific">Adineta vaga</name>
    <name type="common">Rotifer</name>
    <name type="synonym">Callidina vaga</name>
    <dbReference type="NCBI Taxonomy" id="104782"/>
    <lineage>
        <taxon>Eukaryota</taxon>
        <taxon>Metazoa</taxon>
        <taxon>Spiralia</taxon>
        <taxon>Gnathifera</taxon>
        <taxon>Rotifera</taxon>
        <taxon>Eurotatoria</taxon>
        <taxon>Bdelloidea</taxon>
        <taxon>Adinetida</taxon>
        <taxon>Adinetidae</taxon>
        <taxon>Adineta</taxon>
    </lineage>
</organism>
<dbReference type="SUPFAM" id="SSF48371">
    <property type="entry name" value="ARM repeat"/>
    <property type="match status" value="1"/>
</dbReference>
<proteinExistence type="predicted"/>
<dbReference type="InterPro" id="IPR011989">
    <property type="entry name" value="ARM-like"/>
</dbReference>
<dbReference type="EMBL" id="EU643477">
    <property type="protein sequence ID" value="ACD54678.1"/>
    <property type="molecule type" value="Genomic_DNA"/>
</dbReference>